<accession>A0A6S6T1A3</accession>
<dbReference type="EMBL" id="CACVAU010000038">
    <property type="protein sequence ID" value="CAA6812114.1"/>
    <property type="molecule type" value="Genomic_DNA"/>
</dbReference>
<dbReference type="Gene3D" id="2.40.160.20">
    <property type="match status" value="1"/>
</dbReference>
<name>A0A6S6T1A3_9BACT</name>
<proteinExistence type="predicted"/>
<gene>
    <name evidence="4" type="ORF">HELGO_WM4109</name>
</gene>
<feature type="domain" description="Outer membrane protein beta-barrel" evidence="3">
    <location>
        <begin position="5"/>
        <end position="180"/>
    </location>
</feature>
<reference evidence="4" key="1">
    <citation type="submission" date="2020-01" db="EMBL/GenBank/DDBJ databases">
        <authorList>
            <person name="Meier V. D."/>
            <person name="Meier V D."/>
        </authorList>
    </citation>
    <scope>NUCLEOTIDE SEQUENCE</scope>
    <source>
        <strain evidence="4">HLG_WM_MAG_05</strain>
    </source>
</reference>
<evidence type="ECO:0000256" key="1">
    <source>
        <dbReference type="ARBA" id="ARBA00022729"/>
    </source>
</evidence>
<dbReference type="AlphaFoldDB" id="A0A6S6T1A3"/>
<feature type="chain" id="PRO_5028254090" description="Outer membrane protein beta-barrel domain-containing protein" evidence="2">
    <location>
        <begin position="18"/>
        <end position="182"/>
    </location>
</feature>
<dbReference type="Pfam" id="PF13505">
    <property type="entry name" value="OMP_b-brl"/>
    <property type="match status" value="1"/>
</dbReference>
<evidence type="ECO:0000256" key="2">
    <source>
        <dbReference type="SAM" id="SignalP"/>
    </source>
</evidence>
<evidence type="ECO:0000313" key="4">
    <source>
        <dbReference type="EMBL" id="CAA6812114.1"/>
    </source>
</evidence>
<protein>
    <recommendedName>
        <fullName evidence="3">Outer membrane protein beta-barrel domain-containing protein</fullName>
    </recommendedName>
</protein>
<keyword evidence="1 2" id="KW-0732">Signal</keyword>
<evidence type="ECO:0000259" key="3">
    <source>
        <dbReference type="Pfam" id="PF13505"/>
    </source>
</evidence>
<sequence>MKKALILTTLISSMVVAETSNTYINMNQVLLTHSENGTVNDFQPTAFQWTLGHIVKDFHYLLIGVEGSLMLGVRNDVKSSTQSSQSGAFTNATTTLDKLYNVNIKAILPIIHDLSATTYLGVSRAKMLSTATNYTSRNVWDNSFSYGVGLEYQLLSKVSVHADYMKYFKNLDAIEFGIGFKF</sequence>
<dbReference type="InterPro" id="IPR027385">
    <property type="entry name" value="Beta-barrel_OMP"/>
</dbReference>
<dbReference type="SUPFAM" id="SSF56925">
    <property type="entry name" value="OMPA-like"/>
    <property type="match status" value="1"/>
</dbReference>
<organism evidence="4">
    <name type="scientific">uncultured Sulfurovum sp</name>
    <dbReference type="NCBI Taxonomy" id="269237"/>
    <lineage>
        <taxon>Bacteria</taxon>
        <taxon>Pseudomonadati</taxon>
        <taxon>Campylobacterota</taxon>
        <taxon>Epsilonproteobacteria</taxon>
        <taxon>Campylobacterales</taxon>
        <taxon>Sulfurovaceae</taxon>
        <taxon>Sulfurovum</taxon>
        <taxon>environmental samples</taxon>
    </lineage>
</organism>
<feature type="signal peptide" evidence="2">
    <location>
        <begin position="1"/>
        <end position="17"/>
    </location>
</feature>
<dbReference type="InterPro" id="IPR011250">
    <property type="entry name" value="OMP/PagP_B-barrel"/>
</dbReference>